<keyword evidence="1" id="KW-0479">Metal-binding</keyword>
<gene>
    <name evidence="7" type="ORF">CTI12_AA297690</name>
</gene>
<dbReference type="Pfam" id="PF04434">
    <property type="entry name" value="SWIM"/>
    <property type="match status" value="1"/>
</dbReference>
<evidence type="ECO:0000256" key="3">
    <source>
        <dbReference type="ARBA" id="ARBA00022833"/>
    </source>
</evidence>
<dbReference type="GO" id="GO:0008270">
    <property type="term" value="F:zinc ion binding"/>
    <property type="evidence" value="ECO:0007669"/>
    <property type="project" value="UniProtKB-KW"/>
</dbReference>
<evidence type="ECO:0000313" key="7">
    <source>
        <dbReference type="EMBL" id="PWA69549.1"/>
    </source>
</evidence>
<evidence type="ECO:0000256" key="5">
    <source>
        <dbReference type="SAM" id="MobiDB-lite"/>
    </source>
</evidence>
<dbReference type="OrthoDB" id="676062at2759"/>
<dbReference type="InterPro" id="IPR007527">
    <property type="entry name" value="Znf_SWIM"/>
</dbReference>
<protein>
    <submittedName>
        <fullName evidence="7">Transposase, MuDR, MULE transposase domain protein</fullName>
    </submittedName>
</protein>
<evidence type="ECO:0000259" key="6">
    <source>
        <dbReference type="PROSITE" id="PS50966"/>
    </source>
</evidence>
<evidence type="ECO:0000256" key="2">
    <source>
        <dbReference type="ARBA" id="ARBA00022771"/>
    </source>
</evidence>
<dbReference type="PROSITE" id="PS50966">
    <property type="entry name" value="ZF_SWIM"/>
    <property type="match status" value="1"/>
</dbReference>
<evidence type="ECO:0000256" key="4">
    <source>
        <dbReference type="PROSITE-ProRule" id="PRU00325"/>
    </source>
</evidence>
<dbReference type="PANTHER" id="PTHR31973">
    <property type="entry name" value="POLYPROTEIN, PUTATIVE-RELATED"/>
    <property type="match status" value="1"/>
</dbReference>
<feature type="compositionally biased region" description="Polar residues" evidence="5">
    <location>
        <begin position="85"/>
        <end position="108"/>
    </location>
</feature>
<keyword evidence="8" id="KW-1185">Reference proteome</keyword>
<sequence>MEHTGQVNLKVRIPSIDSLLDVTDDNEVNFFVECAVESPGQIVDLYVSKTKNREETKSFNTTKQVPEFHNFFSSRVYEQEDDFQNNDSGYSQEANFTKPGSSFAFNSDNEQEDDFQNNASGCSNEANFTKPGLSSPFSSDNEQEDDFQNNDSGYSHEANFTKPGSSFAFPSDNEQHDDQNNSYLDLNKQPQPIHHNWTNCFKYIPQIPETPLYKSKPTSTEFYNKKNRVKLNEMFLDRSDLDKEYRLKALEDGYEFVSKKSNPNTYSIKCRQNEKCAWFINAKRWKNSDVFQITKMNDVHTCSRTQTYPNHRNANKKIIAHIIKDKLEDGSRDLKPKDIQKDILSQYNTSISYKQAWRGKDFGLQTLRGSPLESFEMLPYYCYNLEKKNPGTVTRIKTNDAGVFEILFIALGASLRTFRNHLRPLLIVDAAHLKGGYQGTNFQAVGMDGNNQIVPIAYGICRGETGDLWSWWMSVLKECVGDNPNMVIISDRHPSIALSIRNEFPSAFHAICCRHLMMNLKLKNKKVKGLYWGICKAYTPDEWQRKMNILWSVQPEAYQKLMEADPTRWARAHSPRPRYNYCTSNSVESVNACTVRWRKLPVTLLTDTYREMVQKWYFERRKAAAKMKYEITDWAAHKVQKRIRKSVSWVVYGIDEFQYQVFDGLYNRLVNLRTDECDCRKWQLSGIPCGHVIAVSRFLGQTNCLKYVQDWFKKEKYQATYAESIQFVGNYKEWEYPNHIHPVTPPIMNNPQPGRPKNTDRILSQGEVPTRRHCSRCNEVGHTRLRCNKSFVPDPPVRKGKKKQEFAMDEQPYGQNSYPTNHYDQPFDHTQYASQSYYHNEYQSQQYDSNHYDQPFNHTQYASQSYYHNEYPSQQYDPNTNASQTYDQYHTQPSFNMSQPNETQTFHDHNTQGSNSWFNHFGF</sequence>
<dbReference type="PANTHER" id="PTHR31973:SF185">
    <property type="entry name" value="TRANSPOSASE, MUDR, PLANT, MULE TRANSPOSASE DOMAIN-CONTAINING PROTEIN"/>
    <property type="match status" value="1"/>
</dbReference>
<evidence type="ECO:0000313" key="8">
    <source>
        <dbReference type="Proteomes" id="UP000245207"/>
    </source>
</evidence>
<dbReference type="STRING" id="35608.A0A2U1N7R9"/>
<organism evidence="7 8">
    <name type="scientific">Artemisia annua</name>
    <name type="common">Sweet wormwood</name>
    <dbReference type="NCBI Taxonomy" id="35608"/>
    <lineage>
        <taxon>Eukaryota</taxon>
        <taxon>Viridiplantae</taxon>
        <taxon>Streptophyta</taxon>
        <taxon>Embryophyta</taxon>
        <taxon>Tracheophyta</taxon>
        <taxon>Spermatophyta</taxon>
        <taxon>Magnoliopsida</taxon>
        <taxon>eudicotyledons</taxon>
        <taxon>Gunneridae</taxon>
        <taxon>Pentapetalae</taxon>
        <taxon>asterids</taxon>
        <taxon>campanulids</taxon>
        <taxon>Asterales</taxon>
        <taxon>Asteraceae</taxon>
        <taxon>Asteroideae</taxon>
        <taxon>Anthemideae</taxon>
        <taxon>Artemisiinae</taxon>
        <taxon>Artemisia</taxon>
    </lineage>
</organism>
<dbReference type="AlphaFoldDB" id="A0A2U1N7R9"/>
<name>A0A2U1N7R9_ARTAN</name>
<dbReference type="Pfam" id="PF10551">
    <property type="entry name" value="MULE"/>
    <property type="match status" value="1"/>
</dbReference>
<feature type="region of interest" description="Disordered" evidence="5">
    <location>
        <begin position="82"/>
        <end position="183"/>
    </location>
</feature>
<accession>A0A2U1N7R9</accession>
<feature type="domain" description="SWIM-type" evidence="6">
    <location>
        <begin position="666"/>
        <end position="700"/>
    </location>
</feature>
<feature type="compositionally biased region" description="Polar residues" evidence="5">
    <location>
        <begin position="116"/>
        <end position="127"/>
    </location>
</feature>
<proteinExistence type="predicted"/>
<reference evidence="7 8" key="1">
    <citation type="journal article" date="2018" name="Mol. Plant">
        <title>The genome of Artemisia annua provides insight into the evolution of Asteraceae family and artemisinin biosynthesis.</title>
        <authorList>
            <person name="Shen Q."/>
            <person name="Zhang L."/>
            <person name="Liao Z."/>
            <person name="Wang S."/>
            <person name="Yan T."/>
            <person name="Shi P."/>
            <person name="Liu M."/>
            <person name="Fu X."/>
            <person name="Pan Q."/>
            <person name="Wang Y."/>
            <person name="Lv Z."/>
            <person name="Lu X."/>
            <person name="Zhang F."/>
            <person name="Jiang W."/>
            <person name="Ma Y."/>
            <person name="Chen M."/>
            <person name="Hao X."/>
            <person name="Li L."/>
            <person name="Tang Y."/>
            <person name="Lv G."/>
            <person name="Zhou Y."/>
            <person name="Sun X."/>
            <person name="Brodelius P.E."/>
            <person name="Rose J.K.C."/>
            <person name="Tang K."/>
        </authorList>
    </citation>
    <scope>NUCLEOTIDE SEQUENCE [LARGE SCALE GENOMIC DNA]</scope>
    <source>
        <strain evidence="8">cv. Huhao1</strain>
        <tissue evidence="7">Leaf</tissue>
    </source>
</reference>
<comment type="caution">
    <text evidence="7">The sequence shown here is derived from an EMBL/GenBank/DDBJ whole genome shotgun (WGS) entry which is preliminary data.</text>
</comment>
<dbReference type="SMART" id="SM00575">
    <property type="entry name" value="ZnF_PMZ"/>
    <property type="match status" value="1"/>
</dbReference>
<dbReference type="InterPro" id="IPR018289">
    <property type="entry name" value="MULE_transposase_dom"/>
</dbReference>
<dbReference type="InterPro" id="IPR006564">
    <property type="entry name" value="Znf_PMZ"/>
</dbReference>
<evidence type="ECO:0000256" key="1">
    <source>
        <dbReference type="ARBA" id="ARBA00022723"/>
    </source>
</evidence>
<keyword evidence="2 4" id="KW-0863">Zinc-finger</keyword>
<keyword evidence="3" id="KW-0862">Zinc</keyword>
<dbReference type="Proteomes" id="UP000245207">
    <property type="component" value="Unassembled WGS sequence"/>
</dbReference>
<dbReference type="EMBL" id="PKPP01003414">
    <property type="protein sequence ID" value="PWA69549.1"/>
    <property type="molecule type" value="Genomic_DNA"/>
</dbReference>